<name>A0A0R1PGA4_9LACO</name>
<accession>A0A0R1PGA4</accession>
<dbReference type="InterPro" id="IPR012703">
    <property type="entry name" value="NH2EtPonate_pyrv_transaminase"/>
</dbReference>
<comment type="cofactor">
    <cofactor evidence="1 7 9">
        <name>pyridoxal 5'-phosphate</name>
        <dbReference type="ChEBI" id="CHEBI:597326"/>
    </cofactor>
</comment>
<dbReference type="PIRSF" id="PIRSF000524">
    <property type="entry name" value="SPT"/>
    <property type="match status" value="1"/>
</dbReference>
<keyword evidence="12" id="KW-1185">Reference proteome</keyword>
<dbReference type="Pfam" id="PF00266">
    <property type="entry name" value="Aminotran_5"/>
    <property type="match status" value="1"/>
</dbReference>
<comment type="function">
    <text evidence="7">Involved in phosphonate degradation.</text>
</comment>
<dbReference type="OrthoDB" id="389074at2"/>
<comment type="subunit">
    <text evidence="7">Homodimer.</text>
</comment>
<evidence type="ECO:0000256" key="2">
    <source>
        <dbReference type="ARBA" id="ARBA00022576"/>
    </source>
</evidence>
<evidence type="ECO:0000256" key="1">
    <source>
        <dbReference type="ARBA" id="ARBA00001933"/>
    </source>
</evidence>
<dbReference type="GO" id="GO:0019700">
    <property type="term" value="P:organic phosphonate catabolic process"/>
    <property type="evidence" value="ECO:0007669"/>
    <property type="project" value="UniProtKB-UniRule"/>
</dbReference>
<sequence>MVKKYLLLTPGPLTTSEKVKGAMDFDYCTWDDDYKRITQSFRHSLLDLAQVSEKEYSAVPIQGSGTYGVESVISSTISDNDKLFIAINGAYGKRISEMADVYGIKHVDLVVDERQPITLEQVTKVLDENPDVTHFAMIHCETTTGILNPIEEIIPKVSDRGVITIVDAMSSFGGVPIDMKANKIDFLISSSNKCIQGVPGFSFVIARRSILEAAKGIARTLSLDLYDQYAEMERNNGKWRFTSPTHVVHAFAEALKELNEEGGVVARHQRYVNNQKHLAAGMEELGFKVLIDRKFQSPIITSFIYPSDDFDFHKFYQELKEDGFVIYPGKISQVPTFRIGNIGEVYDEDITKLLLAVKEIVDRTNLQLKCNE</sequence>
<evidence type="ECO:0000259" key="10">
    <source>
        <dbReference type="Pfam" id="PF00266"/>
    </source>
</evidence>
<feature type="binding site" evidence="8">
    <location>
        <position position="338"/>
    </location>
    <ligand>
        <name>substrate</name>
    </ligand>
</feature>
<dbReference type="InterPro" id="IPR024169">
    <property type="entry name" value="SP_NH2Trfase/AEP_transaminase"/>
</dbReference>
<comment type="similarity">
    <text evidence="7">Belongs to the class-V pyridoxal-phosphate-dependent aminotransferase family. PhnW subfamily.</text>
</comment>
<feature type="modified residue" description="N6-(pyridoxal phosphate)lysine" evidence="7 9">
    <location>
        <position position="193"/>
    </location>
</feature>
<dbReference type="GO" id="GO:0047304">
    <property type="term" value="F:2-aminoethylphosphonate-pyruvate transaminase activity"/>
    <property type="evidence" value="ECO:0007669"/>
    <property type="project" value="UniProtKB-UniRule"/>
</dbReference>
<dbReference type="RefSeq" id="WP_056955953.1">
    <property type="nucleotide sequence ID" value="NZ_AZES01000117.1"/>
</dbReference>
<evidence type="ECO:0000256" key="8">
    <source>
        <dbReference type="PIRSR" id="PIRSR000524-1"/>
    </source>
</evidence>
<dbReference type="PANTHER" id="PTHR42778">
    <property type="entry name" value="2-AMINOETHYLPHOSPHONATE--PYRUVATE TRANSAMINASE"/>
    <property type="match status" value="1"/>
</dbReference>
<organism evidence="11 12">
    <name type="scientific">Companilactobacillus paralimentarius DSM 13238 = JCM 10415</name>
    <dbReference type="NCBI Taxonomy" id="1122151"/>
    <lineage>
        <taxon>Bacteria</taxon>
        <taxon>Bacillati</taxon>
        <taxon>Bacillota</taxon>
        <taxon>Bacilli</taxon>
        <taxon>Lactobacillales</taxon>
        <taxon>Lactobacillaceae</taxon>
        <taxon>Companilactobacillus</taxon>
    </lineage>
</organism>
<dbReference type="Gene3D" id="3.40.640.10">
    <property type="entry name" value="Type I PLP-dependent aspartate aminotransferase-like (Major domain)"/>
    <property type="match status" value="1"/>
</dbReference>
<dbReference type="InterPro" id="IPR015424">
    <property type="entry name" value="PyrdxlP-dep_Trfase"/>
</dbReference>
<dbReference type="AlphaFoldDB" id="A0A0R1PGA4"/>
<comment type="caution">
    <text evidence="11">The sequence shown here is derived from an EMBL/GenBank/DDBJ whole genome shotgun (WGS) entry which is preliminary data.</text>
</comment>
<protein>
    <recommendedName>
        <fullName evidence="7">2-aminoethylphosphonate--pyruvate transaminase</fullName>
        <ecNumber evidence="7">2.6.1.37</ecNumber>
    </recommendedName>
    <alternativeName>
        <fullName evidence="7">2-aminoethylphosphonate aminotransferase</fullName>
    </alternativeName>
    <alternativeName>
        <fullName evidence="7">AEP transaminase</fullName>
        <shortName evidence="7">AEPT</shortName>
    </alternativeName>
</protein>
<dbReference type="NCBIfam" id="NF010006">
    <property type="entry name" value="PRK13479.1"/>
    <property type="match status" value="1"/>
</dbReference>
<dbReference type="InterPro" id="IPR000192">
    <property type="entry name" value="Aminotrans_V_dom"/>
</dbReference>
<gene>
    <name evidence="7" type="primary">phnW</name>
    <name evidence="11" type="ORF">FD33_GL000868</name>
</gene>
<evidence type="ECO:0000256" key="7">
    <source>
        <dbReference type="HAMAP-Rule" id="MF_01376"/>
    </source>
</evidence>
<keyword evidence="2 7" id="KW-0032">Aminotransferase</keyword>
<dbReference type="PANTHER" id="PTHR42778:SF1">
    <property type="entry name" value="2-AMINOETHYLPHOSPHONATE--PYRUVATE TRANSAMINASE"/>
    <property type="match status" value="1"/>
</dbReference>
<keyword evidence="3 7" id="KW-0808">Transferase</keyword>
<evidence type="ECO:0000256" key="3">
    <source>
        <dbReference type="ARBA" id="ARBA00022679"/>
    </source>
</evidence>
<dbReference type="NCBIfam" id="TIGR02326">
    <property type="entry name" value="transamin_PhnW"/>
    <property type="match status" value="1"/>
</dbReference>
<comment type="catalytic activity">
    <reaction evidence="6 7">
        <text>(2-aminoethyl)phosphonate + pyruvate = phosphonoacetaldehyde + L-alanine</text>
        <dbReference type="Rhea" id="RHEA:17021"/>
        <dbReference type="ChEBI" id="CHEBI:15361"/>
        <dbReference type="ChEBI" id="CHEBI:57418"/>
        <dbReference type="ChEBI" id="CHEBI:57972"/>
        <dbReference type="ChEBI" id="CHEBI:58383"/>
        <dbReference type="EC" id="2.6.1.37"/>
    </reaction>
</comment>
<dbReference type="InterPro" id="IPR015422">
    <property type="entry name" value="PyrdxlP-dep_Trfase_small"/>
</dbReference>
<dbReference type="InterPro" id="IPR015421">
    <property type="entry name" value="PyrdxlP-dep_Trfase_major"/>
</dbReference>
<dbReference type="PATRIC" id="fig|1122151.5.peg.898"/>
<evidence type="ECO:0000256" key="4">
    <source>
        <dbReference type="ARBA" id="ARBA00022898"/>
    </source>
</evidence>
<dbReference type="HAMAP" id="MF_01376">
    <property type="entry name" value="PhnW_aminotrans_5"/>
    <property type="match status" value="1"/>
</dbReference>
<dbReference type="NCBIfam" id="TIGR03301">
    <property type="entry name" value="PhnW-AepZ"/>
    <property type="match status" value="1"/>
</dbReference>
<evidence type="ECO:0000256" key="5">
    <source>
        <dbReference type="ARBA" id="ARBA00023317"/>
    </source>
</evidence>
<reference evidence="11 12" key="1">
    <citation type="journal article" date="2015" name="Genome Announc.">
        <title>Expanding the biotechnology potential of lactobacilli through comparative genomics of 213 strains and associated genera.</title>
        <authorList>
            <person name="Sun Z."/>
            <person name="Harris H.M."/>
            <person name="McCann A."/>
            <person name="Guo C."/>
            <person name="Argimon S."/>
            <person name="Zhang W."/>
            <person name="Yang X."/>
            <person name="Jeffery I.B."/>
            <person name="Cooney J.C."/>
            <person name="Kagawa T.F."/>
            <person name="Liu W."/>
            <person name="Song Y."/>
            <person name="Salvetti E."/>
            <person name="Wrobel A."/>
            <person name="Rasinkangas P."/>
            <person name="Parkhill J."/>
            <person name="Rea M.C."/>
            <person name="O'Sullivan O."/>
            <person name="Ritari J."/>
            <person name="Douillard F.P."/>
            <person name="Paul Ross R."/>
            <person name="Yang R."/>
            <person name="Briner A.E."/>
            <person name="Felis G.E."/>
            <person name="de Vos W.M."/>
            <person name="Barrangou R."/>
            <person name="Klaenhammer T.R."/>
            <person name="Caufield P.W."/>
            <person name="Cui Y."/>
            <person name="Zhang H."/>
            <person name="O'Toole P.W."/>
        </authorList>
    </citation>
    <scope>NUCLEOTIDE SEQUENCE [LARGE SCALE GENOMIC DNA]</scope>
    <source>
        <strain evidence="11 12">DSM 13238</strain>
    </source>
</reference>
<keyword evidence="5 7" id="KW-0670">Pyruvate</keyword>
<feature type="domain" description="Aminotransferase class V" evidence="10">
    <location>
        <begin position="62"/>
        <end position="338"/>
    </location>
</feature>
<keyword evidence="4 7" id="KW-0663">Pyridoxal phosphate</keyword>
<evidence type="ECO:0000313" key="12">
    <source>
        <dbReference type="Proteomes" id="UP000051908"/>
    </source>
</evidence>
<dbReference type="EMBL" id="AZES01000117">
    <property type="protein sequence ID" value="KRL29572.1"/>
    <property type="molecule type" value="Genomic_DNA"/>
</dbReference>
<dbReference type="Proteomes" id="UP000051908">
    <property type="component" value="Unassembled WGS sequence"/>
</dbReference>
<proteinExistence type="inferred from homology"/>
<dbReference type="GeneID" id="96668715"/>
<evidence type="ECO:0000256" key="9">
    <source>
        <dbReference type="PIRSR" id="PIRSR000524-50"/>
    </source>
</evidence>
<dbReference type="SUPFAM" id="SSF53383">
    <property type="entry name" value="PLP-dependent transferases"/>
    <property type="match status" value="1"/>
</dbReference>
<evidence type="ECO:0000313" key="11">
    <source>
        <dbReference type="EMBL" id="KRL29572.1"/>
    </source>
</evidence>
<dbReference type="Gene3D" id="3.90.1150.10">
    <property type="entry name" value="Aspartate Aminotransferase, domain 1"/>
    <property type="match status" value="1"/>
</dbReference>
<dbReference type="EC" id="2.6.1.37" evidence="7"/>
<evidence type="ECO:0000256" key="6">
    <source>
        <dbReference type="ARBA" id="ARBA00049460"/>
    </source>
</evidence>